<evidence type="ECO:0000313" key="1">
    <source>
        <dbReference type="EnsemblMetazoa" id="CJA25318.1"/>
    </source>
</evidence>
<accession>A0A8R1I6A4</accession>
<name>A0A8R1I6A4_CAEJA</name>
<reference evidence="2" key="1">
    <citation type="submission" date="2010-08" db="EMBL/GenBank/DDBJ databases">
        <authorList>
            <consortium name="Caenorhabditis japonica Sequencing Consortium"/>
            <person name="Wilson R.K."/>
        </authorList>
    </citation>
    <scope>NUCLEOTIDE SEQUENCE [LARGE SCALE GENOMIC DNA]</scope>
    <source>
        <strain evidence="2">DF5081</strain>
    </source>
</reference>
<protein>
    <submittedName>
        <fullName evidence="1">Uncharacterized protein</fullName>
    </submittedName>
</protein>
<evidence type="ECO:0000313" key="2">
    <source>
        <dbReference type="Proteomes" id="UP000005237"/>
    </source>
</evidence>
<dbReference type="EnsemblMetazoa" id="CJA25318.1">
    <property type="protein sequence ID" value="CJA25318.1"/>
    <property type="gene ID" value="WBGene00180890"/>
</dbReference>
<reference evidence="1" key="2">
    <citation type="submission" date="2022-06" db="UniProtKB">
        <authorList>
            <consortium name="EnsemblMetazoa"/>
        </authorList>
    </citation>
    <scope>IDENTIFICATION</scope>
    <source>
        <strain evidence="1">DF5081</strain>
    </source>
</reference>
<dbReference type="Proteomes" id="UP000005237">
    <property type="component" value="Unassembled WGS sequence"/>
</dbReference>
<dbReference type="AlphaFoldDB" id="A0A8R1I6A4"/>
<keyword evidence="2" id="KW-1185">Reference proteome</keyword>
<organism evidence="1 2">
    <name type="scientific">Caenorhabditis japonica</name>
    <dbReference type="NCBI Taxonomy" id="281687"/>
    <lineage>
        <taxon>Eukaryota</taxon>
        <taxon>Metazoa</taxon>
        <taxon>Ecdysozoa</taxon>
        <taxon>Nematoda</taxon>
        <taxon>Chromadorea</taxon>
        <taxon>Rhabditida</taxon>
        <taxon>Rhabditina</taxon>
        <taxon>Rhabditomorpha</taxon>
        <taxon>Rhabditoidea</taxon>
        <taxon>Rhabditidae</taxon>
        <taxon>Peloderinae</taxon>
        <taxon>Caenorhabditis</taxon>
    </lineage>
</organism>
<proteinExistence type="predicted"/>
<sequence>MNSSRRSSGLQQCDNIFHVAGHYKRSSFAHSHALRHPTPGFYTATARMIYDDFRSSNRDSTSRSRTGNGYYSLVDSCQINSHSTLNPVPCPTLGHQPYSVGT</sequence>